<evidence type="ECO:0000259" key="1">
    <source>
        <dbReference type="PROSITE" id="PS50943"/>
    </source>
</evidence>
<reference evidence="2 3" key="1">
    <citation type="submission" date="2016-01" db="EMBL/GenBank/DDBJ databases">
        <title>Characterization of the Clostridium difficile lineages that are prevalent in Hong Kong and China.</title>
        <authorList>
            <person name="Kwok J.S.-L."/>
            <person name="Lam W.-Y."/>
            <person name="Ip M."/>
            <person name="Chan T.-F."/>
            <person name="Hawkey P.M."/>
            <person name="Tsui S.K.-W."/>
        </authorList>
    </citation>
    <scope>NUCLEOTIDE SEQUENCE [LARGE SCALE GENOMIC DNA]</scope>
    <source>
        <strain evidence="2 3">300064</strain>
    </source>
</reference>
<dbReference type="AlphaFoldDB" id="A0A0A6PTV6"/>
<dbReference type="PROSITE" id="PS50943">
    <property type="entry name" value="HTH_CROC1"/>
    <property type="match status" value="1"/>
</dbReference>
<proteinExistence type="predicted"/>
<gene>
    <name evidence="2" type="ORF">AWN73_06935</name>
</gene>
<accession>A0A0A6PTV6</accession>
<sequence length="109" mass="13368">MQELADEIGLRYPSRIKNLEESQTNPNKEVSHRLALYFKLDTKYFYDPYFEDTDDYDKKLYNYRIENRLTIDDICKQIGVSHHTWYTWENKKAVISRRNYLKLKEHEIL</sequence>
<dbReference type="InterPro" id="IPR010982">
    <property type="entry name" value="Lambda_DNA-bd_dom_sf"/>
</dbReference>
<evidence type="ECO:0000313" key="2">
    <source>
        <dbReference type="EMBL" id="PPV17732.1"/>
    </source>
</evidence>
<dbReference type="GO" id="GO:0003677">
    <property type="term" value="F:DNA binding"/>
    <property type="evidence" value="ECO:0007669"/>
    <property type="project" value="InterPro"/>
</dbReference>
<dbReference type="SUPFAM" id="SSF47413">
    <property type="entry name" value="lambda repressor-like DNA-binding domains"/>
    <property type="match status" value="1"/>
</dbReference>
<evidence type="ECO:0000313" key="3">
    <source>
        <dbReference type="Proteomes" id="UP000238081"/>
    </source>
</evidence>
<organism evidence="2 3">
    <name type="scientific">Clostridium butyricum</name>
    <dbReference type="NCBI Taxonomy" id="1492"/>
    <lineage>
        <taxon>Bacteria</taxon>
        <taxon>Bacillati</taxon>
        <taxon>Bacillota</taxon>
        <taxon>Clostridia</taxon>
        <taxon>Eubacteriales</taxon>
        <taxon>Clostridiaceae</taxon>
        <taxon>Clostridium</taxon>
    </lineage>
</organism>
<dbReference type="InterPro" id="IPR001387">
    <property type="entry name" value="Cro/C1-type_HTH"/>
</dbReference>
<feature type="domain" description="HTH cro/C1-type" evidence="1">
    <location>
        <begin position="1"/>
        <end position="45"/>
    </location>
</feature>
<dbReference type="CDD" id="cd00093">
    <property type="entry name" value="HTH_XRE"/>
    <property type="match status" value="1"/>
</dbReference>
<dbReference type="Proteomes" id="UP000238081">
    <property type="component" value="Unassembled WGS sequence"/>
</dbReference>
<protein>
    <recommendedName>
        <fullName evidence="1">HTH cro/C1-type domain-containing protein</fullName>
    </recommendedName>
</protein>
<comment type="caution">
    <text evidence="2">The sequence shown here is derived from an EMBL/GenBank/DDBJ whole genome shotgun (WGS) entry which is preliminary data.</text>
</comment>
<dbReference type="Gene3D" id="1.10.260.40">
    <property type="entry name" value="lambda repressor-like DNA-binding domains"/>
    <property type="match status" value="2"/>
</dbReference>
<name>A0A0A6PTV6_CLOBU</name>
<dbReference type="EMBL" id="LRDH01000002">
    <property type="protein sequence ID" value="PPV17732.1"/>
    <property type="molecule type" value="Genomic_DNA"/>
</dbReference>